<gene>
    <name evidence="4" type="ORF">C479_04087</name>
</gene>
<dbReference type="EMBL" id="AOIQ01000008">
    <property type="protein sequence ID" value="ELZ12544.1"/>
    <property type="molecule type" value="Genomic_DNA"/>
</dbReference>
<feature type="domain" description="SPW repeat-containing integral membrane" evidence="3">
    <location>
        <begin position="38"/>
        <end position="136"/>
    </location>
</feature>
<feature type="transmembrane region" description="Helical" evidence="2">
    <location>
        <begin position="119"/>
        <end position="140"/>
    </location>
</feature>
<feature type="transmembrane region" description="Helical" evidence="2">
    <location>
        <begin position="90"/>
        <end position="113"/>
    </location>
</feature>
<proteinExistence type="predicted"/>
<evidence type="ECO:0000313" key="4">
    <source>
        <dbReference type="EMBL" id="ELZ12544.1"/>
    </source>
</evidence>
<accession>M0BSA0</accession>
<evidence type="ECO:0000256" key="1">
    <source>
        <dbReference type="SAM" id="MobiDB-lite"/>
    </source>
</evidence>
<dbReference type="Proteomes" id="UP000011560">
    <property type="component" value="Unassembled WGS sequence"/>
</dbReference>
<keyword evidence="2" id="KW-1133">Transmembrane helix</keyword>
<sequence>MGDTDMLRADGGAERAGGDTGYGGDAERNVLNTDVLQWVSALAAIVGLWLVASPFLYEATDAAYWNNTLVGTGIFALAGYNFYRLSKDRLASVGVASLAILLGLWAVVSPYLIDMGGSTLSTSTIVSGLAVAALSAYSAYANSRADVPDRAGARV</sequence>
<feature type="region of interest" description="Disordered" evidence="1">
    <location>
        <begin position="1"/>
        <end position="21"/>
    </location>
</feature>
<dbReference type="Pfam" id="PF03779">
    <property type="entry name" value="SPW"/>
    <property type="match status" value="1"/>
</dbReference>
<keyword evidence="2" id="KW-0812">Transmembrane</keyword>
<comment type="caution">
    <text evidence="4">The sequence shown here is derived from an EMBL/GenBank/DDBJ whole genome shotgun (WGS) entry which is preliminary data.</text>
</comment>
<dbReference type="OrthoDB" id="169701at2157"/>
<dbReference type="RefSeq" id="WP_007698234.1">
    <property type="nucleotide sequence ID" value="NZ_AOIQ01000008.1"/>
</dbReference>
<protein>
    <recommendedName>
        <fullName evidence="3">SPW repeat-containing integral membrane domain-containing protein</fullName>
    </recommendedName>
</protein>
<evidence type="ECO:0000259" key="3">
    <source>
        <dbReference type="Pfam" id="PF03779"/>
    </source>
</evidence>
<dbReference type="AlphaFoldDB" id="M0BSA0"/>
<organism evidence="4 5">
    <name type="scientific">Halovivax asiaticus JCM 14624</name>
    <dbReference type="NCBI Taxonomy" id="1227490"/>
    <lineage>
        <taxon>Archaea</taxon>
        <taxon>Methanobacteriati</taxon>
        <taxon>Methanobacteriota</taxon>
        <taxon>Stenosarchaea group</taxon>
        <taxon>Halobacteria</taxon>
        <taxon>Halobacteriales</taxon>
        <taxon>Natrialbaceae</taxon>
        <taxon>Halovivax</taxon>
    </lineage>
</organism>
<feature type="transmembrane region" description="Helical" evidence="2">
    <location>
        <begin position="63"/>
        <end position="83"/>
    </location>
</feature>
<feature type="compositionally biased region" description="Basic and acidic residues" evidence="1">
    <location>
        <begin position="1"/>
        <end position="17"/>
    </location>
</feature>
<evidence type="ECO:0000313" key="5">
    <source>
        <dbReference type="Proteomes" id="UP000011560"/>
    </source>
</evidence>
<keyword evidence="2" id="KW-0472">Membrane</keyword>
<dbReference type="PATRIC" id="fig|1227490.4.peg.821"/>
<evidence type="ECO:0000256" key="2">
    <source>
        <dbReference type="SAM" id="Phobius"/>
    </source>
</evidence>
<dbReference type="InterPro" id="IPR005530">
    <property type="entry name" value="SPW"/>
</dbReference>
<name>M0BSA0_9EURY</name>
<keyword evidence="5" id="KW-1185">Reference proteome</keyword>
<feature type="transmembrane region" description="Helical" evidence="2">
    <location>
        <begin position="35"/>
        <end position="57"/>
    </location>
</feature>
<reference evidence="4 5" key="1">
    <citation type="journal article" date="2014" name="PLoS Genet.">
        <title>Phylogenetically driven sequencing of extremely halophilic archaea reveals strategies for static and dynamic osmo-response.</title>
        <authorList>
            <person name="Becker E.A."/>
            <person name="Seitzer P.M."/>
            <person name="Tritt A."/>
            <person name="Larsen D."/>
            <person name="Krusor M."/>
            <person name="Yao A.I."/>
            <person name="Wu D."/>
            <person name="Madern D."/>
            <person name="Eisen J.A."/>
            <person name="Darling A.E."/>
            <person name="Facciotti M.T."/>
        </authorList>
    </citation>
    <scope>NUCLEOTIDE SEQUENCE [LARGE SCALE GENOMIC DNA]</scope>
    <source>
        <strain evidence="4 5">JCM 14624</strain>
    </source>
</reference>